<evidence type="ECO:0000313" key="2">
    <source>
        <dbReference type="Proteomes" id="UP001202961"/>
    </source>
</evidence>
<organism evidence="1 2">
    <name type="scientific">Aporhodopirellula aestuarii</name>
    <dbReference type="NCBI Taxonomy" id="2950107"/>
    <lineage>
        <taxon>Bacteria</taxon>
        <taxon>Pseudomonadati</taxon>
        <taxon>Planctomycetota</taxon>
        <taxon>Planctomycetia</taxon>
        <taxon>Pirellulales</taxon>
        <taxon>Pirellulaceae</taxon>
        <taxon>Aporhodopirellula</taxon>
    </lineage>
</organism>
<dbReference type="InterPro" id="IPR046346">
    <property type="entry name" value="Aminoacid_DH-like_N_sf"/>
</dbReference>
<dbReference type="SUPFAM" id="SSF53223">
    <property type="entry name" value="Aminoacid dehydrogenase-like, N-terminal domain"/>
    <property type="match status" value="1"/>
</dbReference>
<gene>
    <name evidence="1" type="ORF">NB063_22370</name>
</gene>
<accession>A0ABT0U988</accession>
<reference evidence="1 2" key="1">
    <citation type="journal article" date="2022" name="Syst. Appl. Microbiol.">
        <title>Rhodopirellula aestuarii sp. nov., a novel member of the genus Rhodopirellula isolated from brackish sediments collected in the Tagus River estuary, Portugal.</title>
        <authorList>
            <person name="Vitorino I.R."/>
            <person name="Klimek D."/>
            <person name="Calusinska M."/>
            <person name="Lobo-da-Cunha A."/>
            <person name="Vasconcelos V."/>
            <person name="Lage O.M."/>
        </authorList>
    </citation>
    <scope>NUCLEOTIDE SEQUENCE [LARGE SCALE GENOMIC DNA]</scope>
    <source>
        <strain evidence="1 2">ICT_H3.1</strain>
    </source>
</reference>
<comment type="caution">
    <text evidence="1">The sequence shown here is derived from an EMBL/GenBank/DDBJ whole genome shotgun (WGS) entry which is preliminary data.</text>
</comment>
<protein>
    <submittedName>
        <fullName evidence="1">Shikimate dehydrogenase</fullName>
    </submittedName>
</protein>
<name>A0ABT0U988_9BACT</name>
<proteinExistence type="predicted"/>
<dbReference type="Proteomes" id="UP001202961">
    <property type="component" value="Unassembled WGS sequence"/>
</dbReference>
<dbReference type="EMBL" id="JAMQBK010000060">
    <property type="protein sequence ID" value="MCM2373367.1"/>
    <property type="molecule type" value="Genomic_DNA"/>
</dbReference>
<dbReference type="RefSeq" id="WP_250931111.1">
    <property type="nucleotide sequence ID" value="NZ_JAMQBK010000060.1"/>
</dbReference>
<evidence type="ECO:0000313" key="1">
    <source>
        <dbReference type="EMBL" id="MCM2373367.1"/>
    </source>
</evidence>
<keyword evidence="2" id="KW-1185">Reference proteome</keyword>
<sequence>MDGTTEPIIAVIGDPIAGNPTQFALETGFAAGQIDCRVVSVNLSPGKIAAAFAGMDAMNFRGAWVAPTCRVGVEAAHIGDDSTDVQENESNASHLPQGVSGPLELPERGRMLLCWDWMVHDTSEAVASAWIPFSMKQQVWAKLASKALEQQDRRCVQLWWVDGGAGHAFDKPDDSPERIEDFKQELLEQMKGTKNHRWDTLSADQIEIIHHPARIRAEKRGDDEVDVIVFSDSENISLADWRLPSNSVTIDLNENWDPEYLLLWDRLKLATSEESTEECIRGADVHAACLSELTKSLFGKTVEAEVFLEAIDEYLGV</sequence>